<evidence type="ECO:0008006" key="4">
    <source>
        <dbReference type="Google" id="ProtNLM"/>
    </source>
</evidence>
<evidence type="ECO:0000256" key="1">
    <source>
        <dbReference type="SAM" id="SignalP"/>
    </source>
</evidence>
<sequence length="93" mass="10481">MRSASRQLLLGTRLWLCAGSAPTAVRGMLGSMHFFHPGHNGQKTLNRAVLHRCRPYFRLTDSWGGARISMHCRCRLCQCLVNRRLPPPPVVSI</sequence>
<feature type="signal peptide" evidence="1">
    <location>
        <begin position="1"/>
        <end position="19"/>
    </location>
</feature>
<comment type="caution">
    <text evidence="2">The sequence shown here is derived from an EMBL/GenBank/DDBJ whole genome shotgun (WGS) entry which is preliminary data.</text>
</comment>
<dbReference type="Proteomes" id="UP000807769">
    <property type="component" value="Unassembled WGS sequence"/>
</dbReference>
<proteinExistence type="predicted"/>
<dbReference type="EMBL" id="JABBWG010000033">
    <property type="protein sequence ID" value="KAG1809611.1"/>
    <property type="molecule type" value="Genomic_DNA"/>
</dbReference>
<keyword evidence="3" id="KW-1185">Reference proteome</keyword>
<protein>
    <recommendedName>
        <fullName evidence="4">Secreted protein</fullName>
    </recommendedName>
</protein>
<evidence type="ECO:0000313" key="2">
    <source>
        <dbReference type="EMBL" id="KAG1809611.1"/>
    </source>
</evidence>
<dbReference type="AlphaFoldDB" id="A0A9P7E2X3"/>
<accession>A0A9P7E2X3</accession>
<gene>
    <name evidence="2" type="ORF">BJ212DRAFT_593676</name>
</gene>
<keyword evidence="1" id="KW-0732">Signal</keyword>
<organism evidence="2 3">
    <name type="scientific">Suillus subaureus</name>
    <dbReference type="NCBI Taxonomy" id="48587"/>
    <lineage>
        <taxon>Eukaryota</taxon>
        <taxon>Fungi</taxon>
        <taxon>Dikarya</taxon>
        <taxon>Basidiomycota</taxon>
        <taxon>Agaricomycotina</taxon>
        <taxon>Agaricomycetes</taxon>
        <taxon>Agaricomycetidae</taxon>
        <taxon>Boletales</taxon>
        <taxon>Suillineae</taxon>
        <taxon>Suillaceae</taxon>
        <taxon>Suillus</taxon>
    </lineage>
</organism>
<dbReference type="RefSeq" id="XP_041189325.1">
    <property type="nucleotide sequence ID" value="XM_041343604.1"/>
</dbReference>
<dbReference type="GeneID" id="64637620"/>
<name>A0A9P7E2X3_9AGAM</name>
<evidence type="ECO:0000313" key="3">
    <source>
        <dbReference type="Proteomes" id="UP000807769"/>
    </source>
</evidence>
<feature type="chain" id="PRO_5040155309" description="Secreted protein" evidence="1">
    <location>
        <begin position="20"/>
        <end position="93"/>
    </location>
</feature>
<reference evidence="2" key="1">
    <citation type="journal article" date="2020" name="New Phytol.">
        <title>Comparative genomics reveals dynamic genome evolution in host specialist ectomycorrhizal fungi.</title>
        <authorList>
            <person name="Lofgren L.A."/>
            <person name="Nguyen N.H."/>
            <person name="Vilgalys R."/>
            <person name="Ruytinx J."/>
            <person name="Liao H.L."/>
            <person name="Branco S."/>
            <person name="Kuo A."/>
            <person name="LaButti K."/>
            <person name="Lipzen A."/>
            <person name="Andreopoulos W."/>
            <person name="Pangilinan J."/>
            <person name="Riley R."/>
            <person name="Hundley H."/>
            <person name="Na H."/>
            <person name="Barry K."/>
            <person name="Grigoriev I.V."/>
            <person name="Stajich J.E."/>
            <person name="Kennedy P.G."/>
        </authorList>
    </citation>
    <scope>NUCLEOTIDE SEQUENCE</scope>
    <source>
        <strain evidence="2">MN1</strain>
    </source>
</reference>